<organism evidence="15 17">
    <name type="scientific">Caulochytrium protostelioides</name>
    <dbReference type="NCBI Taxonomy" id="1555241"/>
    <lineage>
        <taxon>Eukaryota</taxon>
        <taxon>Fungi</taxon>
        <taxon>Fungi incertae sedis</taxon>
        <taxon>Chytridiomycota</taxon>
        <taxon>Chytridiomycota incertae sedis</taxon>
        <taxon>Chytridiomycetes</taxon>
        <taxon>Caulochytriales</taxon>
        <taxon>Caulochytriaceae</taxon>
        <taxon>Caulochytrium</taxon>
    </lineage>
</organism>
<reference evidence="15" key="3">
    <citation type="submission" date="2018-08" db="EMBL/GenBank/DDBJ databases">
        <title>Leveraging single-cell genomics to expand the Fungal Tree of Life.</title>
        <authorList>
            <consortium name="DOE Joint Genome Institute"/>
            <person name="Ahrendt S.R."/>
            <person name="Quandt C.A."/>
            <person name="Ciobanu D."/>
            <person name="Clum A."/>
            <person name="Salamov A."/>
            <person name="Andreopoulos B."/>
            <person name="Cheng J.-F."/>
            <person name="Woyke T."/>
            <person name="Pelin A."/>
            <person name="Henrissat B."/>
            <person name="Reynolds N."/>
            <person name="Benny G.L."/>
            <person name="Smith M.E."/>
            <person name="James T.Y."/>
            <person name="Grigoriev I.V."/>
        </authorList>
    </citation>
    <scope>NUCLEOTIDE SEQUENCE</scope>
    <source>
        <strain evidence="15">ATCC 52028</strain>
    </source>
</reference>
<dbReference type="InterPro" id="IPR007482">
    <property type="entry name" value="Tyr_Pase-like_PTPLA"/>
</dbReference>
<dbReference type="AlphaFoldDB" id="A0A4P9WX39"/>
<dbReference type="GO" id="GO:0030148">
    <property type="term" value="P:sphingolipid biosynthetic process"/>
    <property type="evidence" value="ECO:0007669"/>
    <property type="project" value="TreeGrafter"/>
</dbReference>
<evidence type="ECO:0000256" key="12">
    <source>
        <dbReference type="ARBA" id="ARBA00023239"/>
    </source>
</evidence>
<keyword evidence="10 14" id="KW-0472">Membrane</keyword>
<dbReference type="OrthoDB" id="46988at2759"/>
<dbReference type="EMBL" id="ML014432">
    <property type="protein sequence ID" value="RKO98449.1"/>
    <property type="molecule type" value="Genomic_DNA"/>
</dbReference>
<sequence>MDFDAFKLPSAYPVMGKTLLWVQTGAALEIIHAMTGLVRAPLFTTIIQVFSRLAVTWGLLELTPVTQTSSAVTCVFFAWSTVEVVRYAFYALNLMGIHQHAVTWCRYTLFYVLYPLGVASEMTLLYRGWQARGETPVGYMYLAFLALWGPGFIKMYTHMMVQRRKVIPSRRIHTAVKDQ</sequence>
<proteinExistence type="inferred from homology"/>
<keyword evidence="8 14" id="KW-1133">Transmembrane helix</keyword>
<evidence type="ECO:0000256" key="13">
    <source>
        <dbReference type="ARBA" id="ARBA00036671"/>
    </source>
</evidence>
<dbReference type="PANTHER" id="PTHR11035">
    <property type="entry name" value="VERY-LONG-CHAIN (3R)-3-HYDROXYACYL-COA DEHYDRATASE"/>
    <property type="match status" value="1"/>
</dbReference>
<reference evidence="17 18" key="1">
    <citation type="journal article" date="2018" name="Nat. Microbiol.">
        <title>Leveraging single-cell genomics to expand the fungal tree of life.</title>
        <authorList>
            <person name="Ahrendt S.R."/>
            <person name="Quandt C.A."/>
            <person name="Ciobanu D."/>
            <person name="Clum A."/>
            <person name="Salamov A."/>
            <person name="Andreopoulos B."/>
            <person name="Cheng J.F."/>
            <person name="Woyke T."/>
            <person name="Pelin A."/>
            <person name="Henrissat B."/>
            <person name="Reynolds N.K."/>
            <person name="Benny G.L."/>
            <person name="Smith M.E."/>
            <person name="James T.Y."/>
            <person name="Grigoriev I.V."/>
        </authorList>
    </citation>
    <scope>NUCLEOTIDE SEQUENCE [LARGE SCALE GENOMIC DNA]</scope>
    <source>
        <strain evidence="17 18">ATCC 52028</strain>
    </source>
</reference>
<evidence type="ECO:0000256" key="7">
    <source>
        <dbReference type="ARBA" id="ARBA00022832"/>
    </source>
</evidence>
<evidence type="ECO:0000256" key="6">
    <source>
        <dbReference type="ARBA" id="ARBA00022692"/>
    </source>
</evidence>
<keyword evidence="9 14" id="KW-0443">Lipid metabolism</keyword>
<comment type="function">
    <text evidence="14">Catalyzes the third of the four reactions of the long-chain fatty acids elongation cycle. This endoplasmic reticulum-bound enzymatic process, allows the addition of two carbons to the chain of long- and very long-chain fatty acids/VLCFAs per cycle. This enzyme catalyzes the dehydration of the 3-hydroxyacyl-CoA intermediate into trans-2,3-enoyl-CoA, within each cycle of fatty acid elongation. Thereby, it participates to the production of VLCFAs of different chain lengths that are involved in multiple biological processes as precursors of membrane lipids and lipid mediators.</text>
</comment>
<dbReference type="UniPathway" id="UPA00094"/>
<evidence type="ECO:0000256" key="10">
    <source>
        <dbReference type="ARBA" id="ARBA00023136"/>
    </source>
</evidence>
<evidence type="ECO:0000256" key="2">
    <source>
        <dbReference type="ARBA" id="ARBA00005194"/>
    </source>
</evidence>
<feature type="transmembrane region" description="Helical" evidence="14">
    <location>
        <begin position="104"/>
        <end position="126"/>
    </location>
</feature>
<evidence type="ECO:0000256" key="14">
    <source>
        <dbReference type="RuleBase" id="RU363109"/>
    </source>
</evidence>
<comment type="pathway">
    <text evidence="2 14">Lipid metabolism; fatty acid biosynthesis.</text>
</comment>
<dbReference type="EC" id="4.2.1.134" evidence="4 14"/>
<dbReference type="GO" id="GO:0005789">
    <property type="term" value="C:endoplasmic reticulum membrane"/>
    <property type="evidence" value="ECO:0007669"/>
    <property type="project" value="UniProtKB-SubCell"/>
</dbReference>
<accession>A0A4P9WX39</accession>
<evidence type="ECO:0000256" key="11">
    <source>
        <dbReference type="ARBA" id="ARBA00023160"/>
    </source>
</evidence>
<keyword evidence="18" id="KW-1185">Reference proteome</keyword>
<dbReference type="Proteomes" id="UP000268535">
    <property type="component" value="Unassembled WGS sequence"/>
</dbReference>
<dbReference type="GO" id="GO:0030497">
    <property type="term" value="P:fatty acid elongation"/>
    <property type="evidence" value="ECO:0007669"/>
    <property type="project" value="TreeGrafter"/>
</dbReference>
<dbReference type="Proteomes" id="UP000274922">
    <property type="component" value="Unassembled WGS sequence"/>
</dbReference>
<evidence type="ECO:0000256" key="8">
    <source>
        <dbReference type="ARBA" id="ARBA00022989"/>
    </source>
</evidence>
<keyword evidence="5 14" id="KW-0444">Lipid biosynthesis</keyword>
<evidence type="ECO:0000313" key="15">
    <source>
        <dbReference type="EMBL" id="RKO97055.1"/>
    </source>
</evidence>
<keyword evidence="7 14" id="KW-0276">Fatty acid metabolism</keyword>
<dbReference type="PANTHER" id="PTHR11035:SF3">
    <property type="entry name" value="VERY-LONG-CHAIN (3R)-3-HYDROXYACYL-COA DEHYDRATASE"/>
    <property type="match status" value="1"/>
</dbReference>
<keyword evidence="12 14" id="KW-0456">Lyase</keyword>
<dbReference type="STRING" id="1555241.A0A4P9WX39"/>
<name>A0A4P9WX39_9FUNG</name>
<evidence type="ECO:0000313" key="16">
    <source>
        <dbReference type="EMBL" id="RKO98449.1"/>
    </source>
</evidence>
<protein>
    <recommendedName>
        <fullName evidence="4 14">Very-long-chain (3R)-3-hydroxyacyl-CoA dehydratase</fullName>
        <ecNumber evidence="4 14">4.2.1.134</ecNumber>
    </recommendedName>
</protein>
<evidence type="ECO:0000256" key="5">
    <source>
        <dbReference type="ARBA" id="ARBA00022516"/>
    </source>
</evidence>
<keyword evidence="6 14" id="KW-0812">Transmembrane</keyword>
<dbReference type="GO" id="GO:0042761">
    <property type="term" value="P:very long-chain fatty acid biosynthetic process"/>
    <property type="evidence" value="ECO:0007669"/>
    <property type="project" value="TreeGrafter"/>
</dbReference>
<evidence type="ECO:0000256" key="3">
    <source>
        <dbReference type="ARBA" id="ARBA00007811"/>
    </source>
</evidence>
<dbReference type="GO" id="GO:0102158">
    <property type="term" value="F:very-long-chain (3R)-3-hydroxyacyl-CoA dehydratase activity"/>
    <property type="evidence" value="ECO:0007669"/>
    <property type="project" value="UniProtKB-EC"/>
</dbReference>
<evidence type="ECO:0000256" key="1">
    <source>
        <dbReference type="ARBA" id="ARBA00004141"/>
    </source>
</evidence>
<feature type="transmembrane region" description="Helical" evidence="14">
    <location>
        <begin position="138"/>
        <end position="157"/>
    </location>
</feature>
<comment type="similarity">
    <text evidence="3 14">Belongs to the very long-chain fatty acids dehydratase HACD family.</text>
</comment>
<keyword evidence="11 14" id="KW-0275">Fatty acid biosynthesis</keyword>
<evidence type="ECO:0000313" key="17">
    <source>
        <dbReference type="Proteomes" id="UP000268535"/>
    </source>
</evidence>
<comment type="caution">
    <text evidence="14">Lacks conserved residue(s) required for the propagation of feature annotation.</text>
</comment>
<evidence type="ECO:0000313" key="18">
    <source>
        <dbReference type="Proteomes" id="UP000274922"/>
    </source>
</evidence>
<evidence type="ECO:0000256" key="9">
    <source>
        <dbReference type="ARBA" id="ARBA00023098"/>
    </source>
</evidence>
<comment type="catalytic activity">
    <reaction evidence="13 14">
        <text>a very-long-chain (3R)-3-hydroxyacyl-CoA = a very-long-chain (2E)-enoyl-CoA + H2O</text>
        <dbReference type="Rhea" id="RHEA:45812"/>
        <dbReference type="ChEBI" id="CHEBI:15377"/>
        <dbReference type="ChEBI" id="CHEBI:83728"/>
        <dbReference type="ChEBI" id="CHEBI:85440"/>
        <dbReference type="EC" id="4.2.1.134"/>
    </reaction>
</comment>
<reference evidence="16" key="2">
    <citation type="submission" date="2018-04" db="EMBL/GenBank/DDBJ databases">
        <title>Leveraging single-cell genomics to expand the Fungal Tree of Life.</title>
        <authorList>
            <consortium name="DOE Joint Genome Institute"/>
            <person name="Ahrendt S.R."/>
            <person name="Quandt C.A."/>
            <person name="Ciobanu D."/>
            <person name="Clum A."/>
            <person name="Salamov A."/>
            <person name="Andreopoulos B."/>
            <person name="Cheng J.-F."/>
            <person name="Woyke T."/>
            <person name="Pelin A."/>
            <person name="Henrissat B."/>
            <person name="Benny G.L."/>
            <person name="Smith M.E."/>
            <person name="James T.Y."/>
            <person name="Grigoriev I.V."/>
        </authorList>
    </citation>
    <scope>NUCLEOTIDE SEQUENCE</scope>
    <source>
        <strain evidence="16">ATCC 52028</strain>
    </source>
</reference>
<gene>
    <name evidence="15" type="ORF">CAUPRSCDRAFT_7090</name>
    <name evidence="16" type="ORF">CXG81DRAFT_15914</name>
</gene>
<keyword evidence="14" id="KW-0256">Endoplasmic reticulum</keyword>
<comment type="subcellular location">
    <subcellularLocation>
        <location evidence="14">Endoplasmic reticulum membrane</location>
        <topology evidence="14">Multi-pass membrane protein</topology>
    </subcellularLocation>
    <subcellularLocation>
        <location evidence="1">Membrane</location>
        <topology evidence="1">Multi-pass membrane protein</topology>
    </subcellularLocation>
</comment>
<dbReference type="EMBL" id="ML009435">
    <property type="protein sequence ID" value="RKO97055.1"/>
    <property type="molecule type" value="Genomic_DNA"/>
</dbReference>
<evidence type="ECO:0000256" key="4">
    <source>
        <dbReference type="ARBA" id="ARBA00013122"/>
    </source>
</evidence>
<dbReference type="Pfam" id="PF04387">
    <property type="entry name" value="PTPLA"/>
    <property type="match status" value="1"/>
</dbReference>